<accession>A0A452Y9W7</accession>
<reference evidence="1" key="3">
    <citation type="journal article" date="2017" name="Nature">
        <title>Genome sequence of the progenitor of the wheat D genome Aegilops tauschii.</title>
        <authorList>
            <person name="Luo M.C."/>
            <person name="Gu Y.Q."/>
            <person name="Puiu D."/>
            <person name="Wang H."/>
            <person name="Twardziok S.O."/>
            <person name="Deal K.R."/>
            <person name="Huo N."/>
            <person name="Zhu T."/>
            <person name="Wang L."/>
            <person name="Wang Y."/>
            <person name="McGuire P.E."/>
            <person name="Liu S."/>
            <person name="Long H."/>
            <person name="Ramasamy R.K."/>
            <person name="Rodriguez J.C."/>
            <person name="Van S.L."/>
            <person name="Yuan L."/>
            <person name="Wang Z."/>
            <person name="Xia Z."/>
            <person name="Xiao L."/>
            <person name="Anderson O.D."/>
            <person name="Ouyang S."/>
            <person name="Liang Y."/>
            <person name="Zimin A.V."/>
            <person name="Pertea G."/>
            <person name="Qi P."/>
            <person name="Bennetzen J.L."/>
            <person name="Dai X."/>
            <person name="Dawson M.W."/>
            <person name="Muller H.G."/>
            <person name="Kugler K."/>
            <person name="Rivarola-Duarte L."/>
            <person name="Spannagl M."/>
            <person name="Mayer K.F.X."/>
            <person name="Lu F.H."/>
            <person name="Bevan M.W."/>
            <person name="Leroy P."/>
            <person name="Li P."/>
            <person name="You F.M."/>
            <person name="Sun Q."/>
            <person name="Liu Z."/>
            <person name="Lyons E."/>
            <person name="Wicker T."/>
            <person name="Salzberg S.L."/>
            <person name="Devos K.M."/>
            <person name="Dvorak J."/>
        </authorList>
    </citation>
    <scope>NUCLEOTIDE SEQUENCE [LARGE SCALE GENOMIC DNA]</scope>
    <source>
        <strain evidence="1">cv. AL8/78</strain>
    </source>
</reference>
<keyword evidence="2" id="KW-1185">Reference proteome</keyword>
<dbReference type="EnsemblPlants" id="AET1Gv20347600.4">
    <property type="protein sequence ID" value="AET1Gv20347600.4"/>
    <property type="gene ID" value="AET1Gv20347600"/>
</dbReference>
<dbReference type="Proteomes" id="UP000015105">
    <property type="component" value="Chromosome 1D"/>
</dbReference>
<reference evidence="2" key="1">
    <citation type="journal article" date="2014" name="Science">
        <title>Ancient hybridizations among the ancestral genomes of bread wheat.</title>
        <authorList>
            <consortium name="International Wheat Genome Sequencing Consortium,"/>
            <person name="Marcussen T."/>
            <person name="Sandve S.R."/>
            <person name="Heier L."/>
            <person name="Spannagl M."/>
            <person name="Pfeifer M."/>
            <person name="Jakobsen K.S."/>
            <person name="Wulff B.B."/>
            <person name="Steuernagel B."/>
            <person name="Mayer K.F."/>
            <person name="Olsen O.A."/>
        </authorList>
    </citation>
    <scope>NUCLEOTIDE SEQUENCE [LARGE SCALE GENOMIC DNA]</scope>
    <source>
        <strain evidence="2">cv. AL8/78</strain>
    </source>
</reference>
<reference evidence="2" key="2">
    <citation type="journal article" date="2017" name="Nat. Plants">
        <title>The Aegilops tauschii genome reveals multiple impacts of transposons.</title>
        <authorList>
            <person name="Zhao G."/>
            <person name="Zou C."/>
            <person name="Li K."/>
            <person name="Wang K."/>
            <person name="Li T."/>
            <person name="Gao L."/>
            <person name="Zhang X."/>
            <person name="Wang H."/>
            <person name="Yang Z."/>
            <person name="Liu X."/>
            <person name="Jiang W."/>
            <person name="Mao L."/>
            <person name="Kong X."/>
            <person name="Jiao Y."/>
            <person name="Jia J."/>
        </authorList>
    </citation>
    <scope>NUCLEOTIDE SEQUENCE [LARGE SCALE GENOMIC DNA]</scope>
    <source>
        <strain evidence="2">cv. AL8/78</strain>
    </source>
</reference>
<protein>
    <submittedName>
        <fullName evidence="1">Uncharacterized protein</fullName>
    </submittedName>
</protein>
<evidence type="ECO:0000313" key="2">
    <source>
        <dbReference type="Proteomes" id="UP000015105"/>
    </source>
</evidence>
<sequence>IGSIFDKSNSVKIGEIQIAISEPYEVGNSQVRF</sequence>
<dbReference type="Gramene" id="AET1Gv20347600.4">
    <property type="protein sequence ID" value="AET1Gv20347600.4"/>
    <property type="gene ID" value="AET1Gv20347600"/>
</dbReference>
<proteinExistence type="predicted"/>
<name>A0A452Y9W7_AEGTS</name>
<evidence type="ECO:0000313" key="1">
    <source>
        <dbReference type="EnsemblPlants" id="AET1Gv20347600.4"/>
    </source>
</evidence>
<reference evidence="1" key="5">
    <citation type="journal article" date="2021" name="G3 (Bethesda)">
        <title>Aegilops tauschii genome assembly Aet v5.0 features greater sequence contiguity and improved annotation.</title>
        <authorList>
            <person name="Wang L."/>
            <person name="Zhu T."/>
            <person name="Rodriguez J.C."/>
            <person name="Deal K.R."/>
            <person name="Dubcovsky J."/>
            <person name="McGuire P.E."/>
            <person name="Lux T."/>
            <person name="Spannagl M."/>
            <person name="Mayer K.F.X."/>
            <person name="Baldrich P."/>
            <person name="Meyers B.C."/>
            <person name="Huo N."/>
            <person name="Gu Y.Q."/>
            <person name="Zhou H."/>
            <person name="Devos K.M."/>
            <person name="Bennetzen J.L."/>
            <person name="Unver T."/>
            <person name="Budak H."/>
            <person name="Gulick P.J."/>
            <person name="Galiba G."/>
            <person name="Kalapos B."/>
            <person name="Nelson D.R."/>
            <person name="Li P."/>
            <person name="You F.M."/>
            <person name="Luo M.C."/>
            <person name="Dvorak J."/>
        </authorList>
    </citation>
    <scope>NUCLEOTIDE SEQUENCE [LARGE SCALE GENOMIC DNA]</scope>
    <source>
        <strain evidence="1">cv. AL8/78</strain>
    </source>
</reference>
<dbReference type="AlphaFoldDB" id="A0A452Y9W7"/>
<reference evidence="1" key="4">
    <citation type="submission" date="2019-03" db="UniProtKB">
        <authorList>
            <consortium name="EnsemblPlants"/>
        </authorList>
    </citation>
    <scope>IDENTIFICATION</scope>
</reference>
<organism evidence="1 2">
    <name type="scientific">Aegilops tauschii subsp. strangulata</name>
    <name type="common">Goatgrass</name>
    <dbReference type="NCBI Taxonomy" id="200361"/>
    <lineage>
        <taxon>Eukaryota</taxon>
        <taxon>Viridiplantae</taxon>
        <taxon>Streptophyta</taxon>
        <taxon>Embryophyta</taxon>
        <taxon>Tracheophyta</taxon>
        <taxon>Spermatophyta</taxon>
        <taxon>Magnoliopsida</taxon>
        <taxon>Liliopsida</taxon>
        <taxon>Poales</taxon>
        <taxon>Poaceae</taxon>
        <taxon>BOP clade</taxon>
        <taxon>Pooideae</taxon>
        <taxon>Triticodae</taxon>
        <taxon>Triticeae</taxon>
        <taxon>Triticinae</taxon>
        <taxon>Aegilops</taxon>
    </lineage>
</organism>